<gene>
    <name evidence="2" type="ORF">BU24DRAFT_216790</name>
</gene>
<keyword evidence="3" id="KW-1185">Reference proteome</keyword>
<dbReference type="GeneID" id="54279406"/>
<evidence type="ECO:0000256" key="1">
    <source>
        <dbReference type="SAM" id="SignalP"/>
    </source>
</evidence>
<dbReference type="AlphaFoldDB" id="A0A6A5XMY0"/>
<evidence type="ECO:0000313" key="3">
    <source>
        <dbReference type="Proteomes" id="UP000799778"/>
    </source>
</evidence>
<feature type="chain" id="PRO_5025673312" description="Secreted protein" evidence="1">
    <location>
        <begin position="21"/>
        <end position="115"/>
    </location>
</feature>
<feature type="signal peptide" evidence="1">
    <location>
        <begin position="1"/>
        <end position="20"/>
    </location>
</feature>
<reference evidence="2" key="1">
    <citation type="journal article" date="2020" name="Stud. Mycol.">
        <title>101 Dothideomycetes genomes: a test case for predicting lifestyles and emergence of pathogens.</title>
        <authorList>
            <person name="Haridas S."/>
            <person name="Albert R."/>
            <person name="Binder M."/>
            <person name="Bloem J."/>
            <person name="Labutti K."/>
            <person name="Salamov A."/>
            <person name="Andreopoulos B."/>
            <person name="Baker S."/>
            <person name="Barry K."/>
            <person name="Bills G."/>
            <person name="Bluhm B."/>
            <person name="Cannon C."/>
            <person name="Castanera R."/>
            <person name="Culley D."/>
            <person name="Daum C."/>
            <person name="Ezra D."/>
            <person name="Gonzalez J."/>
            <person name="Henrissat B."/>
            <person name="Kuo A."/>
            <person name="Liang C."/>
            <person name="Lipzen A."/>
            <person name="Lutzoni F."/>
            <person name="Magnuson J."/>
            <person name="Mondo S."/>
            <person name="Nolan M."/>
            <person name="Ohm R."/>
            <person name="Pangilinan J."/>
            <person name="Park H.-J."/>
            <person name="Ramirez L."/>
            <person name="Alfaro M."/>
            <person name="Sun H."/>
            <person name="Tritt A."/>
            <person name="Yoshinaga Y."/>
            <person name="Zwiers L.-H."/>
            <person name="Turgeon B."/>
            <person name="Goodwin S."/>
            <person name="Spatafora J."/>
            <person name="Crous P."/>
            <person name="Grigoriev I."/>
        </authorList>
    </citation>
    <scope>NUCLEOTIDE SEQUENCE</scope>
    <source>
        <strain evidence="2">CBS 175.79</strain>
    </source>
</reference>
<dbReference type="RefSeq" id="XP_033382927.1">
    <property type="nucleotide sequence ID" value="XM_033522009.1"/>
</dbReference>
<sequence length="115" mass="13429">MSRLFRLFLVTPLLFTVALGLSGSIFPQYFFACIHHLLRMTATRRGCFDDWMAKFLMHSLRERKWNGIRMISLQPANHGEPPQRRPMVRRMDATARILLRCCCEVRMAHPTSVPP</sequence>
<dbReference type="EMBL" id="ML978070">
    <property type="protein sequence ID" value="KAF2014588.1"/>
    <property type="molecule type" value="Genomic_DNA"/>
</dbReference>
<evidence type="ECO:0008006" key="4">
    <source>
        <dbReference type="Google" id="ProtNLM"/>
    </source>
</evidence>
<name>A0A6A5XMY0_9PLEO</name>
<proteinExistence type="predicted"/>
<organism evidence="2 3">
    <name type="scientific">Aaosphaeria arxii CBS 175.79</name>
    <dbReference type="NCBI Taxonomy" id="1450172"/>
    <lineage>
        <taxon>Eukaryota</taxon>
        <taxon>Fungi</taxon>
        <taxon>Dikarya</taxon>
        <taxon>Ascomycota</taxon>
        <taxon>Pezizomycotina</taxon>
        <taxon>Dothideomycetes</taxon>
        <taxon>Pleosporomycetidae</taxon>
        <taxon>Pleosporales</taxon>
        <taxon>Pleosporales incertae sedis</taxon>
        <taxon>Aaosphaeria</taxon>
    </lineage>
</organism>
<evidence type="ECO:0000313" key="2">
    <source>
        <dbReference type="EMBL" id="KAF2014588.1"/>
    </source>
</evidence>
<accession>A0A6A5XMY0</accession>
<protein>
    <recommendedName>
        <fullName evidence="4">Secreted protein</fullName>
    </recommendedName>
</protein>
<dbReference type="Proteomes" id="UP000799778">
    <property type="component" value="Unassembled WGS sequence"/>
</dbReference>
<keyword evidence="1" id="KW-0732">Signal</keyword>